<protein>
    <submittedName>
        <fullName evidence="6">Ribosomal protein uL24-like</fullName>
    </submittedName>
</protein>
<evidence type="ECO:0000256" key="3">
    <source>
        <dbReference type="ARBA" id="ARBA00023274"/>
    </source>
</evidence>
<name>A0ABM5C3W2_VICPA</name>
<evidence type="ECO:0000313" key="5">
    <source>
        <dbReference type="Proteomes" id="UP001652581"/>
    </source>
</evidence>
<dbReference type="GeneID" id="102538635"/>
<dbReference type="Proteomes" id="UP001652581">
    <property type="component" value="Chromosome 22"/>
</dbReference>
<proteinExistence type="inferred from homology"/>
<feature type="compositionally biased region" description="Basic residues" evidence="4">
    <location>
        <begin position="13"/>
        <end position="30"/>
    </location>
</feature>
<gene>
    <name evidence="6" type="primary">RPL26L1</name>
</gene>
<evidence type="ECO:0000256" key="4">
    <source>
        <dbReference type="SAM" id="MobiDB-lite"/>
    </source>
</evidence>
<dbReference type="PANTHER" id="PTHR11143">
    <property type="entry name" value="60S RIBOSOMAL PROTEIN L26 FAMILY MEMBER"/>
    <property type="match status" value="1"/>
</dbReference>
<reference evidence="6" key="1">
    <citation type="submission" date="2025-08" db="UniProtKB">
        <authorList>
            <consortium name="RefSeq"/>
        </authorList>
    </citation>
    <scope>IDENTIFICATION</scope>
</reference>
<evidence type="ECO:0000256" key="1">
    <source>
        <dbReference type="ARBA" id="ARBA00010618"/>
    </source>
</evidence>
<accession>A0ABM5C3W2</accession>
<dbReference type="InterPro" id="IPR005756">
    <property type="entry name" value="Ribosomal_uL24_euk/arc"/>
</dbReference>
<evidence type="ECO:0000256" key="2">
    <source>
        <dbReference type="ARBA" id="ARBA00022980"/>
    </source>
</evidence>
<keyword evidence="5" id="KW-1185">Reference proteome</keyword>
<dbReference type="Gene3D" id="2.30.30.30">
    <property type="match status" value="1"/>
</dbReference>
<feature type="region of interest" description="Disordered" evidence="4">
    <location>
        <begin position="1"/>
        <end position="71"/>
    </location>
</feature>
<comment type="similarity">
    <text evidence="1">Belongs to the universal ribosomal protein uL24 family.</text>
</comment>
<dbReference type="InterPro" id="IPR008991">
    <property type="entry name" value="Translation_prot_SH3-like_sf"/>
</dbReference>
<dbReference type="RefSeq" id="XP_072803329.1">
    <property type="nucleotide sequence ID" value="XM_072947228.1"/>
</dbReference>
<keyword evidence="3" id="KW-0687">Ribonucleoprotein</keyword>
<dbReference type="Pfam" id="PF16906">
    <property type="entry name" value="Ribosomal_L26"/>
    <property type="match status" value="1"/>
</dbReference>
<sequence>MKFKPLVTSDRSKNRKRHFSAPSHVRRKIKSSPLSKELRQKFNVRSMPIRKDDEVQRKRNPSSRNFQSSCSSPLVYLSSTLLPSSSPVTEEVKSLFLSKGIPLPWYVTPNTLLPS</sequence>
<dbReference type="SUPFAM" id="SSF50104">
    <property type="entry name" value="Translation proteins SH3-like domain"/>
    <property type="match status" value="1"/>
</dbReference>
<dbReference type="InterPro" id="IPR014722">
    <property type="entry name" value="Rib_uL2_dom2"/>
</dbReference>
<dbReference type="NCBIfam" id="TIGR01080">
    <property type="entry name" value="rplX_A_E"/>
    <property type="match status" value="1"/>
</dbReference>
<organism evidence="5 6">
    <name type="scientific">Vicugna pacos</name>
    <name type="common">Alpaca</name>
    <name type="synonym">Lama pacos</name>
    <dbReference type="NCBI Taxonomy" id="30538"/>
    <lineage>
        <taxon>Eukaryota</taxon>
        <taxon>Metazoa</taxon>
        <taxon>Chordata</taxon>
        <taxon>Craniata</taxon>
        <taxon>Vertebrata</taxon>
        <taxon>Euteleostomi</taxon>
        <taxon>Mammalia</taxon>
        <taxon>Eutheria</taxon>
        <taxon>Laurasiatheria</taxon>
        <taxon>Artiodactyla</taxon>
        <taxon>Tylopoda</taxon>
        <taxon>Camelidae</taxon>
        <taxon>Vicugna</taxon>
    </lineage>
</organism>
<keyword evidence="2" id="KW-0689">Ribosomal protein</keyword>
<evidence type="ECO:0000313" key="6">
    <source>
        <dbReference type="RefSeq" id="XP_072803329.1"/>
    </source>
</evidence>